<feature type="non-terminal residue" evidence="1">
    <location>
        <position position="43"/>
    </location>
</feature>
<dbReference type="AlphaFoldDB" id="A0A1R1PFN6"/>
<evidence type="ECO:0000313" key="1">
    <source>
        <dbReference type="EMBL" id="OMH79672.1"/>
    </source>
</evidence>
<dbReference type="Proteomes" id="UP000188320">
    <property type="component" value="Unassembled WGS sequence"/>
</dbReference>
<keyword evidence="2" id="KW-1185">Reference proteome</keyword>
<sequence>MGFLSLWEYSRELSENLCFHGLSSENNSRFISPLIECYEGDTR</sequence>
<name>A0A1R1PFN6_ZANCU</name>
<proteinExistence type="predicted"/>
<dbReference type="EMBL" id="LSSK01001457">
    <property type="protein sequence ID" value="OMH79672.1"/>
    <property type="molecule type" value="Genomic_DNA"/>
</dbReference>
<comment type="caution">
    <text evidence="1">The sequence shown here is derived from an EMBL/GenBank/DDBJ whole genome shotgun (WGS) entry which is preliminary data.</text>
</comment>
<accession>A0A1R1PFN6</accession>
<organism evidence="1 2">
    <name type="scientific">Zancudomyces culisetae</name>
    <name type="common">Gut fungus</name>
    <name type="synonym">Smittium culisetae</name>
    <dbReference type="NCBI Taxonomy" id="1213189"/>
    <lineage>
        <taxon>Eukaryota</taxon>
        <taxon>Fungi</taxon>
        <taxon>Fungi incertae sedis</taxon>
        <taxon>Zoopagomycota</taxon>
        <taxon>Kickxellomycotina</taxon>
        <taxon>Harpellomycetes</taxon>
        <taxon>Harpellales</taxon>
        <taxon>Legeriomycetaceae</taxon>
        <taxon>Zancudomyces</taxon>
    </lineage>
</organism>
<protein>
    <submittedName>
        <fullName evidence="1">Uncharacterized protein</fullName>
    </submittedName>
</protein>
<reference evidence="2" key="1">
    <citation type="submission" date="2017-01" db="EMBL/GenBank/DDBJ databases">
        <authorList>
            <person name="Wang Y."/>
            <person name="White M."/>
            <person name="Kvist S."/>
            <person name="Moncalvo J.-M."/>
        </authorList>
    </citation>
    <scope>NUCLEOTIDE SEQUENCE [LARGE SCALE GENOMIC DNA]</scope>
    <source>
        <strain evidence="2">COL-18-3</strain>
    </source>
</reference>
<evidence type="ECO:0000313" key="2">
    <source>
        <dbReference type="Proteomes" id="UP000188320"/>
    </source>
</evidence>
<gene>
    <name evidence="1" type="ORF">AX774_g6908</name>
</gene>